<comment type="caution">
    <text evidence="1">The sequence shown here is derived from an EMBL/GenBank/DDBJ whole genome shotgun (WGS) entry which is preliminary data.</text>
</comment>
<evidence type="ECO:0000313" key="1">
    <source>
        <dbReference type="EMBL" id="TGM95138.1"/>
    </source>
</evidence>
<evidence type="ECO:0000313" key="2">
    <source>
        <dbReference type="Proteomes" id="UP000297241"/>
    </source>
</evidence>
<dbReference type="OrthoDB" id="328444at2"/>
<dbReference type="Proteomes" id="UP000297241">
    <property type="component" value="Unassembled WGS sequence"/>
</dbReference>
<sequence>MRKSIIAIISIFILECLPYGNIKIVKDDYKNQTTFTLDLYATTNYTLNDFGKAKALFMTLTKTVNAGSETLIRCYLSSEFLNHERPLGHSGFFKLDDKKIKIKFQNTKIIPNGIRNSSLSTHSAEFVLSNELKNDLLNASNLSVRFYSGESPFDADFSSNDLRVIKELINSSP</sequence>
<organism evidence="1 2">
    <name type="scientific">Leptospira dzoumogneensis</name>
    <dbReference type="NCBI Taxonomy" id="2484904"/>
    <lineage>
        <taxon>Bacteria</taxon>
        <taxon>Pseudomonadati</taxon>
        <taxon>Spirochaetota</taxon>
        <taxon>Spirochaetia</taxon>
        <taxon>Leptospirales</taxon>
        <taxon>Leptospiraceae</taxon>
        <taxon>Leptospira</taxon>
    </lineage>
</organism>
<proteinExistence type="predicted"/>
<reference evidence="1" key="1">
    <citation type="journal article" date="2019" name="PLoS Negl. Trop. Dis.">
        <title>Revisiting the worldwide diversity of Leptospira species in the environment.</title>
        <authorList>
            <person name="Vincent A.T."/>
            <person name="Schiettekatte O."/>
            <person name="Bourhy P."/>
            <person name="Veyrier F.J."/>
            <person name="Picardeau M."/>
        </authorList>
    </citation>
    <scope>NUCLEOTIDE SEQUENCE [LARGE SCALE GENOMIC DNA]</scope>
    <source>
        <strain evidence="1">201601113</strain>
    </source>
</reference>
<keyword evidence="2" id="KW-1185">Reference proteome</keyword>
<protein>
    <submittedName>
        <fullName evidence="1">Uncharacterized protein</fullName>
    </submittedName>
</protein>
<gene>
    <name evidence="1" type="ORF">EHR06_19070</name>
</gene>
<accession>A0A4Z1AJ58</accession>
<dbReference type="EMBL" id="RQHS01000028">
    <property type="protein sequence ID" value="TGM95138.1"/>
    <property type="molecule type" value="Genomic_DNA"/>
</dbReference>
<name>A0A4Z1AJ58_9LEPT</name>
<dbReference type="AlphaFoldDB" id="A0A4Z1AJ58"/>